<protein>
    <recommendedName>
        <fullName evidence="5">Peptidase S74 domain-containing protein</fullName>
    </recommendedName>
</protein>
<evidence type="ECO:0000256" key="1">
    <source>
        <dbReference type="SAM" id="Coils"/>
    </source>
</evidence>
<organism evidence="3 4">
    <name type="scientific">Aquimarina aggregata</name>
    <dbReference type="NCBI Taxonomy" id="1642818"/>
    <lineage>
        <taxon>Bacteria</taxon>
        <taxon>Pseudomonadati</taxon>
        <taxon>Bacteroidota</taxon>
        <taxon>Flavobacteriia</taxon>
        <taxon>Flavobacteriales</taxon>
        <taxon>Flavobacteriaceae</taxon>
        <taxon>Aquimarina</taxon>
    </lineage>
</organism>
<evidence type="ECO:0000313" key="3">
    <source>
        <dbReference type="EMBL" id="KZS39456.1"/>
    </source>
</evidence>
<dbReference type="EMBL" id="LQRT01000035">
    <property type="protein sequence ID" value="KZS39456.1"/>
    <property type="molecule type" value="Genomic_DNA"/>
</dbReference>
<dbReference type="Proteomes" id="UP000076715">
    <property type="component" value="Unassembled WGS sequence"/>
</dbReference>
<sequence>MKKSLFILFVSISIHVSAQNTFPSSGNVGVGTMTPSSTLELKKGGQGIKFLTGTNTSGYSLNIGINDDGINFKNNSTVRGFNFINEQGNLISILPDGNFGIGTNNPKAKLQISGRSSNWDEITQGLSTGTIHLDPNNTSNHFGNAITFGASDTSNKNAQAGIYVRSDGNYGTKMYFSTTDSYATGSKTAMSIDHKGNIGIGTANPLAKFHTEGQARFGTSGVLTADWTYQTNWGGSSNKWAGYIGFNASRNNEDTKDHYKGTNKYTSKGVFEGSNYGFRWLYRNHNNHDSDGQHQLTEFMRLANNGNLGIGTTAPDSKLTVKGKIHAEEVKIDLSVPAPDYVFKKEYNLLSIAEVQQHIKDNGHLPNIPSAKEMEKNGVELGIMNMKLLEKIEELTLYTIDQEQQLQQQKETNKVLEDRLAKLEALLVKK</sequence>
<name>A0A162YZJ0_9FLAO</name>
<keyword evidence="4" id="KW-1185">Reference proteome</keyword>
<reference evidence="3 4" key="1">
    <citation type="submission" date="2016-01" db="EMBL/GenBank/DDBJ databases">
        <title>The draft genome sequence of Aquimarina sp. RZW4-3-2.</title>
        <authorList>
            <person name="Wang Y."/>
        </authorList>
    </citation>
    <scope>NUCLEOTIDE SEQUENCE [LARGE SCALE GENOMIC DNA]</scope>
    <source>
        <strain evidence="3 4">RZW4-3-2</strain>
    </source>
</reference>
<accession>A0A162YZJ0</accession>
<dbReference type="RefSeq" id="WP_066317761.1">
    <property type="nucleotide sequence ID" value="NZ_LQRT01000035.1"/>
</dbReference>
<dbReference type="STRING" id="1642818.AWE51_13045"/>
<evidence type="ECO:0000313" key="4">
    <source>
        <dbReference type="Proteomes" id="UP000076715"/>
    </source>
</evidence>
<proteinExistence type="predicted"/>
<keyword evidence="1" id="KW-0175">Coiled coil</keyword>
<keyword evidence="2" id="KW-0732">Signal</keyword>
<feature type="signal peptide" evidence="2">
    <location>
        <begin position="1"/>
        <end position="18"/>
    </location>
</feature>
<gene>
    <name evidence="3" type="ORF">AWE51_13045</name>
</gene>
<feature type="chain" id="PRO_5007841132" description="Peptidase S74 domain-containing protein" evidence="2">
    <location>
        <begin position="19"/>
        <end position="430"/>
    </location>
</feature>
<dbReference type="AlphaFoldDB" id="A0A162YZJ0"/>
<feature type="coiled-coil region" evidence="1">
    <location>
        <begin position="399"/>
        <end position="426"/>
    </location>
</feature>
<comment type="caution">
    <text evidence="3">The sequence shown here is derived from an EMBL/GenBank/DDBJ whole genome shotgun (WGS) entry which is preliminary data.</text>
</comment>
<evidence type="ECO:0000256" key="2">
    <source>
        <dbReference type="SAM" id="SignalP"/>
    </source>
</evidence>
<evidence type="ECO:0008006" key="5">
    <source>
        <dbReference type="Google" id="ProtNLM"/>
    </source>
</evidence>
<dbReference type="OrthoDB" id="9808753at2"/>